<feature type="region of interest" description="Disordered" evidence="1">
    <location>
        <begin position="1"/>
        <end position="40"/>
    </location>
</feature>
<keyword evidence="3" id="KW-1185">Reference proteome</keyword>
<sequence>MPQDLPGVAAPRGVVQKCKKKYHRGSRRGGDEDEGSASIAHTSAHTHLAPFLSGLLRQGVDLRELVNNICPSSGRLTPAGPQPPHLHTPLCCHSEYLTRVPPLRTGLPKLDRPLQEPSRPNSQGPPGDPRHTESILSNCVTEEVPDLSLRLREELRVCWEGVSLRQVAEPVEQAS</sequence>
<feature type="region of interest" description="Disordered" evidence="1">
    <location>
        <begin position="103"/>
        <end position="138"/>
    </location>
</feature>
<evidence type="ECO:0000313" key="2">
    <source>
        <dbReference type="EMBL" id="CAB1457107.1"/>
    </source>
</evidence>
<feature type="compositionally biased region" description="Basic residues" evidence="1">
    <location>
        <begin position="17"/>
        <end position="27"/>
    </location>
</feature>
<protein>
    <submittedName>
        <fullName evidence="2">Uncharacterized protein</fullName>
    </submittedName>
</protein>
<evidence type="ECO:0000256" key="1">
    <source>
        <dbReference type="SAM" id="MobiDB-lite"/>
    </source>
</evidence>
<dbReference type="Proteomes" id="UP001153269">
    <property type="component" value="Unassembled WGS sequence"/>
</dbReference>
<reference evidence="2" key="1">
    <citation type="submission" date="2020-03" db="EMBL/GenBank/DDBJ databases">
        <authorList>
            <person name="Weist P."/>
        </authorList>
    </citation>
    <scope>NUCLEOTIDE SEQUENCE</scope>
</reference>
<evidence type="ECO:0000313" key="3">
    <source>
        <dbReference type="Proteomes" id="UP001153269"/>
    </source>
</evidence>
<dbReference type="EMBL" id="CADEAL010004325">
    <property type="protein sequence ID" value="CAB1457107.1"/>
    <property type="molecule type" value="Genomic_DNA"/>
</dbReference>
<name>A0A9N7VXN8_PLEPL</name>
<organism evidence="2 3">
    <name type="scientific">Pleuronectes platessa</name>
    <name type="common">European plaice</name>
    <dbReference type="NCBI Taxonomy" id="8262"/>
    <lineage>
        <taxon>Eukaryota</taxon>
        <taxon>Metazoa</taxon>
        <taxon>Chordata</taxon>
        <taxon>Craniata</taxon>
        <taxon>Vertebrata</taxon>
        <taxon>Euteleostomi</taxon>
        <taxon>Actinopterygii</taxon>
        <taxon>Neopterygii</taxon>
        <taxon>Teleostei</taxon>
        <taxon>Neoteleostei</taxon>
        <taxon>Acanthomorphata</taxon>
        <taxon>Carangaria</taxon>
        <taxon>Pleuronectiformes</taxon>
        <taxon>Pleuronectoidei</taxon>
        <taxon>Pleuronectidae</taxon>
        <taxon>Pleuronectes</taxon>
    </lineage>
</organism>
<gene>
    <name evidence="2" type="ORF">PLEPLA_LOCUS44911</name>
</gene>
<accession>A0A9N7VXN8</accession>
<comment type="caution">
    <text evidence="2">The sequence shown here is derived from an EMBL/GenBank/DDBJ whole genome shotgun (WGS) entry which is preliminary data.</text>
</comment>
<proteinExistence type="predicted"/>
<dbReference type="AlphaFoldDB" id="A0A9N7VXN8"/>